<dbReference type="RefSeq" id="WP_205106851.1">
    <property type="nucleotide sequence ID" value="NZ_JACJJL010000001.1"/>
</dbReference>
<evidence type="ECO:0000313" key="2">
    <source>
        <dbReference type="Proteomes" id="UP000764045"/>
    </source>
</evidence>
<dbReference type="AlphaFoldDB" id="A0A938WJA0"/>
<sequence>MSRYIFYTDEGYTISPRGEELESLQVLGIEDGDTREEALANLYKNNEWIEQNGFKESHMRCYAILKPEILQDIKDTMSYLNGYAEKHTDECKGIDDYILKKIKRVVKS</sequence>
<evidence type="ECO:0000313" key="1">
    <source>
        <dbReference type="EMBL" id="MBM6660259.1"/>
    </source>
</evidence>
<gene>
    <name evidence="1" type="ORF">H6B30_00570</name>
</gene>
<protein>
    <submittedName>
        <fullName evidence="1">Uncharacterized protein</fullName>
    </submittedName>
</protein>
<accession>A0A938WJA0</accession>
<reference evidence="1 2" key="1">
    <citation type="journal article" date="2021" name="Sci. Rep.">
        <title>The distribution of antibiotic resistance genes in chicken gut microbiota commensals.</title>
        <authorList>
            <person name="Juricova H."/>
            <person name="Matiasovicova J."/>
            <person name="Kubasova T."/>
            <person name="Cejkova D."/>
            <person name="Rychlik I."/>
        </authorList>
    </citation>
    <scope>NUCLEOTIDE SEQUENCE [LARGE SCALE GENOMIC DNA]</scope>
    <source>
        <strain evidence="1 2">An819</strain>
    </source>
</reference>
<comment type="caution">
    <text evidence="1">The sequence shown here is derived from an EMBL/GenBank/DDBJ whole genome shotgun (WGS) entry which is preliminary data.</text>
</comment>
<proteinExistence type="predicted"/>
<name>A0A938WJA0_9BACT</name>
<dbReference type="Proteomes" id="UP000764045">
    <property type="component" value="Unassembled WGS sequence"/>
</dbReference>
<dbReference type="EMBL" id="JACJJL010000001">
    <property type="protein sequence ID" value="MBM6660259.1"/>
    <property type="molecule type" value="Genomic_DNA"/>
</dbReference>
<keyword evidence="2" id="KW-1185">Reference proteome</keyword>
<organism evidence="1 2">
    <name type="scientific">Marseilla massiliensis</name>
    <dbReference type="NCBI Taxonomy" id="1841864"/>
    <lineage>
        <taxon>Bacteria</taxon>
        <taxon>Pseudomonadati</taxon>
        <taxon>Bacteroidota</taxon>
        <taxon>Bacteroidia</taxon>
        <taxon>Bacteroidales</taxon>
        <taxon>Prevotellaceae</taxon>
        <taxon>Marseilla</taxon>
    </lineage>
</organism>